<dbReference type="AlphaFoldDB" id="A0AAD7ARS1"/>
<organism evidence="1 2">
    <name type="scientific">Mycena albidolilacea</name>
    <dbReference type="NCBI Taxonomy" id="1033008"/>
    <lineage>
        <taxon>Eukaryota</taxon>
        <taxon>Fungi</taxon>
        <taxon>Dikarya</taxon>
        <taxon>Basidiomycota</taxon>
        <taxon>Agaricomycotina</taxon>
        <taxon>Agaricomycetes</taxon>
        <taxon>Agaricomycetidae</taxon>
        <taxon>Agaricales</taxon>
        <taxon>Marasmiineae</taxon>
        <taxon>Mycenaceae</taxon>
        <taxon>Mycena</taxon>
    </lineage>
</organism>
<dbReference type="EMBL" id="JARIHO010000002">
    <property type="protein sequence ID" value="KAJ7366733.1"/>
    <property type="molecule type" value="Genomic_DNA"/>
</dbReference>
<reference evidence="1" key="1">
    <citation type="submission" date="2023-03" db="EMBL/GenBank/DDBJ databases">
        <title>Massive genome expansion in bonnet fungi (Mycena s.s.) driven by repeated elements and novel gene families across ecological guilds.</title>
        <authorList>
            <consortium name="Lawrence Berkeley National Laboratory"/>
            <person name="Harder C.B."/>
            <person name="Miyauchi S."/>
            <person name="Viragh M."/>
            <person name="Kuo A."/>
            <person name="Thoen E."/>
            <person name="Andreopoulos B."/>
            <person name="Lu D."/>
            <person name="Skrede I."/>
            <person name="Drula E."/>
            <person name="Henrissat B."/>
            <person name="Morin E."/>
            <person name="Kohler A."/>
            <person name="Barry K."/>
            <person name="LaButti K."/>
            <person name="Morin E."/>
            <person name="Salamov A."/>
            <person name="Lipzen A."/>
            <person name="Mereny Z."/>
            <person name="Hegedus B."/>
            <person name="Baldrian P."/>
            <person name="Stursova M."/>
            <person name="Weitz H."/>
            <person name="Taylor A."/>
            <person name="Grigoriev I.V."/>
            <person name="Nagy L.G."/>
            <person name="Martin F."/>
            <person name="Kauserud H."/>
        </authorList>
    </citation>
    <scope>NUCLEOTIDE SEQUENCE</scope>
    <source>
        <strain evidence="1">CBHHK002</strain>
    </source>
</reference>
<gene>
    <name evidence="1" type="ORF">DFH08DRAFT_1004138</name>
</gene>
<dbReference type="Proteomes" id="UP001218218">
    <property type="component" value="Unassembled WGS sequence"/>
</dbReference>
<evidence type="ECO:0000313" key="1">
    <source>
        <dbReference type="EMBL" id="KAJ7366733.1"/>
    </source>
</evidence>
<comment type="caution">
    <text evidence="1">The sequence shown here is derived from an EMBL/GenBank/DDBJ whole genome shotgun (WGS) entry which is preliminary data.</text>
</comment>
<protein>
    <submittedName>
        <fullName evidence="1">Uncharacterized protein</fullName>
    </submittedName>
</protein>
<name>A0AAD7ARS1_9AGAR</name>
<sequence length="125" mass="14150">MDSGRAYTYLQPLALGGSQSRIDRLYVKRDVLEETFEWDIQAVGINTDHRMVTMRITTADAPTVGHGREGLKLMAEATEVARLEQTGQWNPNHNVQTLWMANKLRIGNKTRERVKIVVKNSRGNG</sequence>
<keyword evidence="2" id="KW-1185">Reference proteome</keyword>
<accession>A0AAD7ARS1</accession>
<evidence type="ECO:0000313" key="2">
    <source>
        <dbReference type="Proteomes" id="UP001218218"/>
    </source>
</evidence>
<proteinExistence type="predicted"/>